<organism evidence="2 3">
    <name type="scientific">Anaerofustis stercorihominis</name>
    <dbReference type="NCBI Taxonomy" id="214853"/>
    <lineage>
        <taxon>Bacteria</taxon>
        <taxon>Bacillati</taxon>
        <taxon>Bacillota</taxon>
        <taxon>Clostridia</taxon>
        <taxon>Eubacteriales</taxon>
        <taxon>Eubacteriaceae</taxon>
        <taxon>Anaerofustis</taxon>
    </lineage>
</organism>
<evidence type="ECO:0000256" key="1">
    <source>
        <dbReference type="SAM" id="Phobius"/>
    </source>
</evidence>
<dbReference type="Proteomes" id="UP000261212">
    <property type="component" value="Unassembled WGS sequence"/>
</dbReference>
<keyword evidence="1" id="KW-0472">Membrane</keyword>
<keyword evidence="1" id="KW-1133">Transmembrane helix</keyword>
<feature type="transmembrane region" description="Helical" evidence="1">
    <location>
        <begin position="62"/>
        <end position="85"/>
    </location>
</feature>
<reference evidence="2 3" key="1">
    <citation type="submission" date="2018-08" db="EMBL/GenBank/DDBJ databases">
        <title>A genome reference for cultivated species of the human gut microbiota.</title>
        <authorList>
            <person name="Zou Y."/>
            <person name="Xue W."/>
            <person name="Luo G."/>
        </authorList>
    </citation>
    <scope>NUCLEOTIDE SEQUENCE [LARGE SCALE GENOMIC DNA]</scope>
    <source>
        <strain evidence="2 3">AM25-6</strain>
    </source>
</reference>
<dbReference type="GeneID" id="98001184"/>
<evidence type="ECO:0000313" key="3">
    <source>
        <dbReference type="Proteomes" id="UP000261212"/>
    </source>
</evidence>
<dbReference type="EMBL" id="QUSM01000005">
    <property type="protein sequence ID" value="RGD73606.1"/>
    <property type="molecule type" value="Genomic_DNA"/>
</dbReference>
<evidence type="ECO:0000313" key="2">
    <source>
        <dbReference type="EMBL" id="RGD73606.1"/>
    </source>
</evidence>
<gene>
    <name evidence="2" type="ORF">DW687_09655</name>
</gene>
<proteinExistence type="predicted"/>
<dbReference type="AlphaFoldDB" id="A0A3E3DWZ2"/>
<evidence type="ECO:0008006" key="4">
    <source>
        <dbReference type="Google" id="ProtNLM"/>
    </source>
</evidence>
<feature type="transmembrane region" description="Helical" evidence="1">
    <location>
        <begin position="91"/>
        <end position="110"/>
    </location>
</feature>
<accession>A0A3E3DWZ2</accession>
<feature type="transmembrane region" description="Helical" evidence="1">
    <location>
        <begin position="6"/>
        <end position="27"/>
    </location>
</feature>
<comment type="caution">
    <text evidence="2">The sequence shown here is derived from an EMBL/GenBank/DDBJ whole genome shotgun (WGS) entry which is preliminary data.</text>
</comment>
<name>A0A3E3DWZ2_9FIRM</name>
<protein>
    <recommendedName>
        <fullName evidence="4">DUF3784 domain-containing protein</fullName>
    </recommendedName>
</protein>
<keyword evidence="1" id="KW-0812">Transmembrane</keyword>
<sequence>MLDSISDKTLILIVFSIITILNIIAIFRKTYYSNDKKSDKAMAHVLNSKYKLYKIKRIDISYINIIYGVMNIILSVTAPFIILYFNSTIGIIYYVAGMLIGNIIVNQYIISKYLRLK</sequence>
<dbReference type="RefSeq" id="WP_007050918.1">
    <property type="nucleotide sequence ID" value="NZ_CABKNJ010000001.1"/>
</dbReference>